<dbReference type="Proteomes" id="UP000282002">
    <property type="component" value="Chromosome"/>
</dbReference>
<dbReference type="PANTHER" id="PTHR44688">
    <property type="entry name" value="DNA-BINDING TRANSCRIPTIONAL ACTIVATOR DEVR_DOSR"/>
    <property type="match status" value="1"/>
</dbReference>
<proteinExistence type="predicted"/>
<dbReference type="SUPFAM" id="SSF46894">
    <property type="entry name" value="C-terminal effector domain of the bipartite response regulators"/>
    <property type="match status" value="1"/>
</dbReference>
<accession>A0A3S8U1B4</accession>
<dbReference type="SMART" id="SM00421">
    <property type="entry name" value="HTH_LUXR"/>
    <property type="match status" value="1"/>
</dbReference>
<keyword evidence="6" id="KW-1185">Reference proteome</keyword>
<keyword evidence="2" id="KW-0238">DNA-binding</keyword>
<dbReference type="InterPro" id="IPR013249">
    <property type="entry name" value="RNA_pol_sigma70_r4_t2"/>
</dbReference>
<evidence type="ECO:0000256" key="3">
    <source>
        <dbReference type="ARBA" id="ARBA00023163"/>
    </source>
</evidence>
<dbReference type="EMBL" id="CP034328">
    <property type="protein sequence ID" value="AZL57393.1"/>
    <property type="molecule type" value="Genomic_DNA"/>
</dbReference>
<keyword evidence="3" id="KW-0804">Transcription</keyword>
<dbReference type="InterPro" id="IPR000792">
    <property type="entry name" value="Tscrpt_reg_LuxR_C"/>
</dbReference>
<dbReference type="KEGG" id="taw:EI545_00165"/>
<dbReference type="AlphaFoldDB" id="A0A3S8U1B4"/>
<dbReference type="PANTHER" id="PTHR44688:SF16">
    <property type="entry name" value="DNA-BINDING TRANSCRIPTIONAL ACTIVATOR DEVR_DOSR"/>
    <property type="match status" value="1"/>
</dbReference>
<evidence type="ECO:0000313" key="5">
    <source>
        <dbReference type="EMBL" id="AZL57393.1"/>
    </source>
</evidence>
<dbReference type="InterPro" id="IPR036388">
    <property type="entry name" value="WH-like_DNA-bd_sf"/>
</dbReference>
<dbReference type="Pfam" id="PF03472">
    <property type="entry name" value="Autoind_bind"/>
    <property type="match status" value="1"/>
</dbReference>
<name>A0A3S8U1B4_9RHOB</name>
<protein>
    <submittedName>
        <fullName evidence="5">LuxR family transcriptional regulator</fullName>
    </submittedName>
</protein>
<dbReference type="InterPro" id="IPR005143">
    <property type="entry name" value="TF_LuxR_autoind-bd_dom"/>
</dbReference>
<dbReference type="OrthoDB" id="3679796at2"/>
<organism evidence="5 6">
    <name type="scientific">Tabrizicola piscis</name>
    <dbReference type="NCBI Taxonomy" id="2494374"/>
    <lineage>
        <taxon>Bacteria</taxon>
        <taxon>Pseudomonadati</taxon>
        <taxon>Pseudomonadota</taxon>
        <taxon>Alphaproteobacteria</taxon>
        <taxon>Rhodobacterales</taxon>
        <taxon>Paracoccaceae</taxon>
        <taxon>Tabrizicola</taxon>
    </lineage>
</organism>
<reference evidence="5 6" key="1">
    <citation type="submission" date="2018-12" db="EMBL/GenBank/DDBJ databases">
        <title>Complete genome sequencing of Tabrizicola sp. K13M18.</title>
        <authorList>
            <person name="Bae J.-W."/>
        </authorList>
    </citation>
    <scope>NUCLEOTIDE SEQUENCE [LARGE SCALE GENOMIC DNA]</scope>
    <source>
        <strain evidence="5 6">K13M18</strain>
    </source>
</reference>
<keyword evidence="1" id="KW-0805">Transcription regulation</keyword>
<evidence type="ECO:0000256" key="2">
    <source>
        <dbReference type="ARBA" id="ARBA00023125"/>
    </source>
</evidence>
<feature type="domain" description="HTH luxR-type" evidence="4">
    <location>
        <begin position="225"/>
        <end position="290"/>
    </location>
</feature>
<dbReference type="GO" id="GO:0003677">
    <property type="term" value="F:DNA binding"/>
    <property type="evidence" value="ECO:0007669"/>
    <property type="project" value="UniProtKB-KW"/>
</dbReference>
<sequence length="304" mass="33177">MPVFGASFLDRAEKQSYHSPHGKGDLAAIPATMGMADALRTIGMTDMTLLTLLNRIAAASSIDDAWGIATDHFATLGFQRVNYGFTRFRHLKTIGDPDDALFLSTCEPEYVKRYFRGGFYAKTPVFRWAERSAGACTWTWVKEAFEAGKLSAEEAEAVRHNASMGVTAGISVSFPEVSLRSKGALGLIADVGLSHADVDRIFAARQEEILAVANMMHLTIVHLPQLSRHRALSPRQREALEWVADGKTTQDVALLMGVSPAMVEKHLRLAREALAVETTAQAVAKGALLNMIFQRLPDAAHAAR</sequence>
<gene>
    <name evidence="5" type="ORF">EI545_00165</name>
</gene>
<dbReference type="SUPFAM" id="SSF75516">
    <property type="entry name" value="Pheromone-binding domain of LuxR-like quorum-sensing transcription factors"/>
    <property type="match status" value="1"/>
</dbReference>
<dbReference type="Gene3D" id="3.30.450.80">
    <property type="entry name" value="Transcription factor LuxR-like, autoinducer-binding domain"/>
    <property type="match status" value="1"/>
</dbReference>
<evidence type="ECO:0000313" key="6">
    <source>
        <dbReference type="Proteomes" id="UP000282002"/>
    </source>
</evidence>
<dbReference type="CDD" id="cd06170">
    <property type="entry name" value="LuxR_C_like"/>
    <property type="match status" value="1"/>
</dbReference>
<dbReference type="Gene3D" id="1.10.10.10">
    <property type="entry name" value="Winged helix-like DNA-binding domain superfamily/Winged helix DNA-binding domain"/>
    <property type="match status" value="1"/>
</dbReference>
<dbReference type="InterPro" id="IPR036693">
    <property type="entry name" value="TF_LuxR_autoind-bd_dom_sf"/>
</dbReference>
<dbReference type="GO" id="GO:0016987">
    <property type="term" value="F:sigma factor activity"/>
    <property type="evidence" value="ECO:0007669"/>
    <property type="project" value="InterPro"/>
</dbReference>
<dbReference type="Pfam" id="PF08281">
    <property type="entry name" value="Sigma70_r4_2"/>
    <property type="match status" value="1"/>
</dbReference>
<evidence type="ECO:0000259" key="4">
    <source>
        <dbReference type="PROSITE" id="PS50043"/>
    </source>
</evidence>
<dbReference type="PROSITE" id="PS50043">
    <property type="entry name" value="HTH_LUXR_2"/>
    <property type="match status" value="1"/>
</dbReference>
<evidence type="ECO:0000256" key="1">
    <source>
        <dbReference type="ARBA" id="ARBA00023015"/>
    </source>
</evidence>
<dbReference type="GO" id="GO:0006352">
    <property type="term" value="P:DNA-templated transcription initiation"/>
    <property type="evidence" value="ECO:0007669"/>
    <property type="project" value="InterPro"/>
</dbReference>
<dbReference type="InterPro" id="IPR016032">
    <property type="entry name" value="Sig_transdc_resp-reg_C-effctor"/>
</dbReference>